<proteinExistence type="predicted"/>
<gene>
    <name evidence="1" type="ORF">J2786_003041</name>
</gene>
<comment type="caution">
    <text evidence="1">The sequence shown here is derived from an EMBL/GenBank/DDBJ whole genome shotgun (WGS) entry which is preliminary data.</text>
</comment>
<dbReference type="EMBL" id="JAVDQX010000003">
    <property type="protein sequence ID" value="MDR6459918.1"/>
    <property type="molecule type" value="Genomic_DNA"/>
</dbReference>
<evidence type="ECO:0000313" key="2">
    <source>
        <dbReference type="Proteomes" id="UP001184833"/>
    </source>
</evidence>
<name>A0ACC6JAI0_9FLAO</name>
<keyword evidence="2" id="KW-1185">Reference proteome</keyword>
<protein>
    <submittedName>
        <fullName evidence="1">Uncharacterized protein</fullName>
    </submittedName>
</protein>
<evidence type="ECO:0000313" key="1">
    <source>
        <dbReference type="EMBL" id="MDR6459918.1"/>
    </source>
</evidence>
<dbReference type="Proteomes" id="UP001184833">
    <property type="component" value="Unassembled WGS sequence"/>
</dbReference>
<reference evidence="1" key="1">
    <citation type="submission" date="2023-07" db="EMBL/GenBank/DDBJ databases">
        <title>Sorghum-associated microbial communities from plants grown in Nebraska, USA.</title>
        <authorList>
            <person name="Schachtman D."/>
        </authorList>
    </citation>
    <scope>NUCLEOTIDE SEQUENCE</scope>
    <source>
        <strain evidence="1">DS2329</strain>
    </source>
</reference>
<accession>A0ACC6JAI0</accession>
<sequence length="478" mass="57455">MKSLAVLIPERIYIEGIIKVNSSIFDADYLRYLINTIVIKQGRIVENKELEDESNLYKRQYYSASERYVNINSLRKGKQYSNHKLMIEYLCGDNFTVRRSRTRTKQVSIFQRVPYNVGENSFEYRFGAYFRNNKLRIDYINDYKIINTIKQEYSKTDTELNTGTFKFLTKFFNQDKLQIDLEKAVELCEQRYEMHQKYSMYVKEMTQIVNLYNGIYRLTFKRNSLGRVYTNITQLPKVYREFITYDNKQLFEIDISNSVIFFLGLLIDNTLNKNLIKELFNKDIYNILNEKSYSYYLMIYKSFESLSQKEIQLLKKLGGKGKFYNEFISDFNKTYPFEQMKYFYESENDGVYQGTESQIKKVCKKRLLAMFFAQSKHYEQEQEIFKTKFPELLERINKFKDEAGHKKFSHILFQIEACFVVDVVARRFNRKYRRNAPIFTLHDCLITTSDYMDKLQQVFNDSFIEYLGCVPKTEVKEW</sequence>
<organism evidence="1 2">
    <name type="scientific">Chryseobacterium vietnamense</name>
    <dbReference type="NCBI Taxonomy" id="866785"/>
    <lineage>
        <taxon>Bacteria</taxon>
        <taxon>Pseudomonadati</taxon>
        <taxon>Bacteroidota</taxon>
        <taxon>Flavobacteriia</taxon>
        <taxon>Flavobacteriales</taxon>
        <taxon>Weeksellaceae</taxon>
        <taxon>Chryseobacterium group</taxon>
        <taxon>Chryseobacterium</taxon>
    </lineage>
</organism>